<dbReference type="Pfam" id="PF12874">
    <property type="entry name" value="zf-met"/>
    <property type="match status" value="1"/>
</dbReference>
<keyword evidence="4 7" id="KW-0863">Zinc-finger</keyword>
<dbReference type="GO" id="GO:0000978">
    <property type="term" value="F:RNA polymerase II cis-regulatory region sequence-specific DNA binding"/>
    <property type="evidence" value="ECO:0007669"/>
    <property type="project" value="TreeGrafter"/>
</dbReference>
<organism evidence="9 10">
    <name type="scientific">Ignelater luminosus</name>
    <name type="common">Cucubano</name>
    <name type="synonym">Pyrophorus luminosus</name>
    <dbReference type="NCBI Taxonomy" id="2038154"/>
    <lineage>
        <taxon>Eukaryota</taxon>
        <taxon>Metazoa</taxon>
        <taxon>Ecdysozoa</taxon>
        <taxon>Arthropoda</taxon>
        <taxon>Hexapoda</taxon>
        <taxon>Insecta</taxon>
        <taxon>Pterygota</taxon>
        <taxon>Neoptera</taxon>
        <taxon>Endopterygota</taxon>
        <taxon>Coleoptera</taxon>
        <taxon>Polyphaga</taxon>
        <taxon>Elateriformia</taxon>
        <taxon>Elateroidea</taxon>
        <taxon>Elateridae</taxon>
        <taxon>Agrypninae</taxon>
        <taxon>Pyrophorini</taxon>
        <taxon>Ignelater</taxon>
    </lineage>
</organism>
<comment type="caution">
    <text evidence="9">The sequence shown here is derived from an EMBL/GenBank/DDBJ whole genome shotgun (WGS) entry which is preliminary data.</text>
</comment>
<dbReference type="PANTHER" id="PTHR23226">
    <property type="entry name" value="ZINC FINGER AND SCAN DOMAIN-CONTAINING"/>
    <property type="match status" value="1"/>
</dbReference>
<evidence type="ECO:0000256" key="1">
    <source>
        <dbReference type="ARBA" id="ARBA00004123"/>
    </source>
</evidence>
<dbReference type="GO" id="GO:0008270">
    <property type="term" value="F:zinc ion binding"/>
    <property type="evidence" value="ECO:0007669"/>
    <property type="project" value="UniProtKB-KW"/>
</dbReference>
<dbReference type="PROSITE" id="PS00028">
    <property type="entry name" value="ZINC_FINGER_C2H2_1"/>
    <property type="match status" value="2"/>
</dbReference>
<dbReference type="PROSITE" id="PS50157">
    <property type="entry name" value="ZINC_FINGER_C2H2_2"/>
    <property type="match status" value="5"/>
</dbReference>
<evidence type="ECO:0000256" key="6">
    <source>
        <dbReference type="ARBA" id="ARBA00023242"/>
    </source>
</evidence>
<dbReference type="SUPFAM" id="SSF57667">
    <property type="entry name" value="beta-beta-alpha zinc fingers"/>
    <property type="match status" value="2"/>
</dbReference>
<evidence type="ECO:0000256" key="4">
    <source>
        <dbReference type="ARBA" id="ARBA00022771"/>
    </source>
</evidence>
<dbReference type="InterPro" id="IPR013087">
    <property type="entry name" value="Znf_C2H2_type"/>
</dbReference>
<comment type="subcellular location">
    <subcellularLocation>
        <location evidence="1">Nucleus</location>
    </subcellularLocation>
</comment>
<evidence type="ECO:0000313" key="10">
    <source>
        <dbReference type="Proteomes" id="UP000801492"/>
    </source>
</evidence>
<evidence type="ECO:0000256" key="3">
    <source>
        <dbReference type="ARBA" id="ARBA00022737"/>
    </source>
</evidence>
<feature type="domain" description="C2H2-type" evidence="8">
    <location>
        <begin position="178"/>
        <end position="201"/>
    </location>
</feature>
<feature type="domain" description="C2H2-type" evidence="8">
    <location>
        <begin position="149"/>
        <end position="176"/>
    </location>
</feature>
<keyword evidence="10" id="KW-1185">Reference proteome</keyword>
<evidence type="ECO:0000313" key="9">
    <source>
        <dbReference type="EMBL" id="KAF2895315.1"/>
    </source>
</evidence>
<gene>
    <name evidence="9" type="ORF">ILUMI_10858</name>
</gene>
<dbReference type="Pfam" id="PF00096">
    <property type="entry name" value="zf-C2H2"/>
    <property type="match status" value="3"/>
</dbReference>
<reference evidence="9" key="1">
    <citation type="submission" date="2019-08" db="EMBL/GenBank/DDBJ databases">
        <title>The genome of the North American firefly Photinus pyralis.</title>
        <authorList>
            <consortium name="Photinus pyralis genome working group"/>
            <person name="Fallon T.R."/>
            <person name="Sander Lower S.E."/>
            <person name="Weng J.-K."/>
        </authorList>
    </citation>
    <scope>NUCLEOTIDE SEQUENCE</scope>
    <source>
        <strain evidence="9">TRF0915ILg1</strain>
        <tissue evidence="9">Whole body</tissue>
    </source>
</reference>
<protein>
    <recommendedName>
        <fullName evidence="8">C2H2-type domain-containing protein</fullName>
    </recommendedName>
</protein>
<dbReference type="GO" id="GO:0000981">
    <property type="term" value="F:DNA-binding transcription factor activity, RNA polymerase II-specific"/>
    <property type="evidence" value="ECO:0007669"/>
    <property type="project" value="TreeGrafter"/>
</dbReference>
<feature type="domain" description="C2H2-type" evidence="8">
    <location>
        <begin position="107"/>
        <end position="130"/>
    </location>
</feature>
<dbReference type="GO" id="GO:0005634">
    <property type="term" value="C:nucleus"/>
    <property type="evidence" value="ECO:0007669"/>
    <property type="project" value="UniProtKB-SubCell"/>
</dbReference>
<feature type="domain" description="C2H2-type" evidence="8">
    <location>
        <begin position="78"/>
        <end position="105"/>
    </location>
</feature>
<dbReference type="EMBL" id="VTPC01006046">
    <property type="protein sequence ID" value="KAF2895315.1"/>
    <property type="molecule type" value="Genomic_DNA"/>
</dbReference>
<dbReference type="PANTHER" id="PTHR23226:SF416">
    <property type="entry name" value="FI01424P"/>
    <property type="match status" value="1"/>
</dbReference>
<dbReference type="Gene3D" id="3.30.160.60">
    <property type="entry name" value="Classic Zinc Finger"/>
    <property type="match status" value="2"/>
</dbReference>
<keyword evidence="5" id="KW-0862">Zinc</keyword>
<evidence type="ECO:0000256" key="5">
    <source>
        <dbReference type="ARBA" id="ARBA00022833"/>
    </source>
</evidence>
<proteinExistence type="predicted"/>
<evidence type="ECO:0000256" key="2">
    <source>
        <dbReference type="ARBA" id="ARBA00022723"/>
    </source>
</evidence>
<dbReference type="AlphaFoldDB" id="A0A8K0D671"/>
<keyword evidence="2" id="KW-0479">Metal-binding</keyword>
<accession>A0A8K0D671</accession>
<evidence type="ECO:0000259" key="8">
    <source>
        <dbReference type="PROSITE" id="PS50157"/>
    </source>
</evidence>
<keyword evidence="6" id="KW-0539">Nucleus</keyword>
<name>A0A8K0D671_IGNLU</name>
<dbReference type="InterPro" id="IPR036236">
    <property type="entry name" value="Znf_C2H2_sf"/>
</dbReference>
<dbReference type="OrthoDB" id="10004641at2759"/>
<keyword evidence="3" id="KW-0677">Repeat</keyword>
<dbReference type="SMART" id="SM00355">
    <property type="entry name" value="ZnF_C2H2"/>
    <property type="match status" value="5"/>
</dbReference>
<feature type="domain" description="C2H2-type" evidence="8">
    <location>
        <begin position="30"/>
        <end position="57"/>
    </location>
</feature>
<sequence length="201" mass="23649">MYVVVLTMKTVLVAFESSLIITETFDGTAAKCRKCGKAYKLKSSLTNHVKYDCGKSPQFQCQHCTGERRYIVNEEGRFVCLRCGISYRQKRNLTTHHKYDCGIEPMFSCNICHKKFRRNNILQHHIICWHKYVNGTTEREYVVNEEGRFTCLRCNASYRQKYNLLAHQKYDCGVEPKFTCSICNKKFKRNNTLRYHMLGCH</sequence>
<evidence type="ECO:0000256" key="7">
    <source>
        <dbReference type="PROSITE-ProRule" id="PRU00042"/>
    </source>
</evidence>
<dbReference type="Proteomes" id="UP000801492">
    <property type="component" value="Unassembled WGS sequence"/>
</dbReference>